<name>A0A1M7K751_9FIRM</name>
<evidence type="ECO:0000259" key="1">
    <source>
        <dbReference type="Pfam" id="PF02441"/>
    </source>
</evidence>
<dbReference type="GO" id="GO:0003824">
    <property type="term" value="F:catalytic activity"/>
    <property type="evidence" value="ECO:0007669"/>
    <property type="project" value="InterPro"/>
</dbReference>
<dbReference type="InterPro" id="IPR014214">
    <property type="entry name" value="Dipicolinic_acid_synth_B"/>
</dbReference>
<dbReference type="OrthoDB" id="9792688at2"/>
<dbReference type="NCBIfam" id="NF006161">
    <property type="entry name" value="PRK08305.1"/>
    <property type="match status" value="1"/>
</dbReference>
<accession>A0A1M7K751</accession>
<dbReference type="RefSeq" id="WP_073288301.1">
    <property type="nucleotide sequence ID" value="NZ_FRCP01000013.1"/>
</dbReference>
<organism evidence="2 3">
    <name type="scientific">Anaerosporobacter mobilis DSM 15930</name>
    <dbReference type="NCBI Taxonomy" id="1120996"/>
    <lineage>
        <taxon>Bacteria</taxon>
        <taxon>Bacillati</taxon>
        <taxon>Bacillota</taxon>
        <taxon>Clostridia</taxon>
        <taxon>Lachnospirales</taxon>
        <taxon>Lachnospiraceae</taxon>
        <taxon>Anaerosporobacter</taxon>
    </lineage>
</organism>
<evidence type="ECO:0000313" key="3">
    <source>
        <dbReference type="Proteomes" id="UP000184038"/>
    </source>
</evidence>
<sequence length="195" mass="20716">MTLSGQNVGVAFTGSFCMHAKVKAAVKEIVAAGANVVPIFSFNTQTINSRFGNAADYMKEITEITGNDPVLTIEDAEPLGPKNLVDIVVIAPCTGNTLAKLANGITDTPVLMAAKGHIRNGKPLVISVSTNDALGMNLKNIGALLNAKNIYFVPFGQDDYAKKPNSMVAYTELILPTLELALEGKQIQPIVRSPF</sequence>
<reference evidence="2 3" key="1">
    <citation type="submission" date="2016-11" db="EMBL/GenBank/DDBJ databases">
        <authorList>
            <person name="Jaros S."/>
            <person name="Januszkiewicz K."/>
            <person name="Wedrychowicz H."/>
        </authorList>
    </citation>
    <scope>NUCLEOTIDE SEQUENCE [LARGE SCALE GENOMIC DNA]</scope>
    <source>
        <strain evidence="2 3">DSM 15930</strain>
    </source>
</reference>
<feature type="domain" description="Flavoprotein" evidence="1">
    <location>
        <begin position="7"/>
        <end position="173"/>
    </location>
</feature>
<dbReference type="InterPro" id="IPR003382">
    <property type="entry name" value="Flavoprotein"/>
</dbReference>
<dbReference type="InterPro" id="IPR036551">
    <property type="entry name" value="Flavin_trans-like"/>
</dbReference>
<dbReference type="EMBL" id="FRCP01000013">
    <property type="protein sequence ID" value="SHM61011.1"/>
    <property type="molecule type" value="Genomic_DNA"/>
</dbReference>
<keyword evidence="3" id="KW-1185">Reference proteome</keyword>
<dbReference type="Pfam" id="PF02441">
    <property type="entry name" value="Flavoprotein"/>
    <property type="match status" value="1"/>
</dbReference>
<dbReference type="Proteomes" id="UP000184038">
    <property type="component" value="Unassembled WGS sequence"/>
</dbReference>
<evidence type="ECO:0000313" key="2">
    <source>
        <dbReference type="EMBL" id="SHM61011.1"/>
    </source>
</evidence>
<gene>
    <name evidence="2" type="ORF">SAMN02746066_02570</name>
</gene>
<dbReference type="STRING" id="1120996.SAMN02746066_02570"/>
<dbReference type="AlphaFoldDB" id="A0A1M7K751"/>
<dbReference type="Gene3D" id="3.40.50.1950">
    <property type="entry name" value="Flavin prenyltransferase-like"/>
    <property type="match status" value="1"/>
</dbReference>
<dbReference type="NCBIfam" id="TIGR02852">
    <property type="entry name" value="spore_dpaB"/>
    <property type="match status" value="1"/>
</dbReference>
<proteinExistence type="predicted"/>
<dbReference type="SUPFAM" id="SSF52507">
    <property type="entry name" value="Homo-oligomeric flavin-containing Cys decarboxylases, HFCD"/>
    <property type="match status" value="1"/>
</dbReference>
<dbReference type="PIRSF" id="PIRSF001390">
    <property type="entry name" value="Dipicolinate_synth_subunit_B"/>
    <property type="match status" value="1"/>
</dbReference>
<protein>
    <submittedName>
        <fullName evidence="2">Dipicolinate synthase subunit B</fullName>
    </submittedName>
</protein>